<feature type="domain" description="Fucosyltransferase N-terminal" evidence="14">
    <location>
        <begin position="104"/>
        <end position="216"/>
    </location>
</feature>
<keyword evidence="5 12" id="KW-0808">Transferase</keyword>
<evidence type="ECO:0000256" key="12">
    <source>
        <dbReference type="RuleBase" id="RU003832"/>
    </source>
</evidence>
<keyword evidence="11" id="KW-0325">Glycoprotein</keyword>
<comment type="pathway">
    <text evidence="2">Protein modification; protein glycosylation.</text>
</comment>
<dbReference type="EMBL" id="CP111012">
    <property type="protein sequence ID" value="WAQ93485.1"/>
    <property type="molecule type" value="Genomic_DNA"/>
</dbReference>
<organism evidence="15 16">
    <name type="scientific">Mya arenaria</name>
    <name type="common">Soft-shell clam</name>
    <dbReference type="NCBI Taxonomy" id="6604"/>
    <lineage>
        <taxon>Eukaryota</taxon>
        <taxon>Metazoa</taxon>
        <taxon>Spiralia</taxon>
        <taxon>Lophotrochozoa</taxon>
        <taxon>Mollusca</taxon>
        <taxon>Bivalvia</taxon>
        <taxon>Autobranchia</taxon>
        <taxon>Heteroconchia</taxon>
        <taxon>Euheterodonta</taxon>
        <taxon>Imparidentia</taxon>
        <taxon>Neoheterodontei</taxon>
        <taxon>Myida</taxon>
        <taxon>Myoidea</taxon>
        <taxon>Myidae</taxon>
        <taxon>Mya</taxon>
    </lineage>
</organism>
<evidence type="ECO:0000256" key="3">
    <source>
        <dbReference type="ARBA" id="ARBA00008919"/>
    </source>
</evidence>
<dbReference type="PANTHER" id="PTHR48438:SF1">
    <property type="entry name" value="ALPHA-(1,3)-FUCOSYLTRANSFERASE C-RELATED"/>
    <property type="match status" value="1"/>
</dbReference>
<dbReference type="SUPFAM" id="SSF53756">
    <property type="entry name" value="UDP-Glycosyltransferase/glycogen phosphorylase"/>
    <property type="match status" value="1"/>
</dbReference>
<feature type="domain" description="Fucosyltransferase C-terminal" evidence="13">
    <location>
        <begin position="234"/>
        <end position="415"/>
    </location>
</feature>
<dbReference type="InterPro" id="IPR038577">
    <property type="entry name" value="GT10-like_C_sf"/>
</dbReference>
<accession>A0ABY7DEM4</accession>
<evidence type="ECO:0000256" key="11">
    <source>
        <dbReference type="ARBA" id="ARBA00023180"/>
    </source>
</evidence>
<dbReference type="EC" id="2.4.1.-" evidence="12"/>
<keyword evidence="10" id="KW-0472">Membrane</keyword>
<dbReference type="Pfam" id="PF00852">
    <property type="entry name" value="Glyco_transf_10"/>
    <property type="match status" value="1"/>
</dbReference>
<evidence type="ECO:0000313" key="15">
    <source>
        <dbReference type="EMBL" id="WAQ93485.1"/>
    </source>
</evidence>
<keyword evidence="16" id="KW-1185">Reference proteome</keyword>
<dbReference type="PANTHER" id="PTHR48438">
    <property type="entry name" value="ALPHA-(1,3)-FUCOSYLTRANSFERASE C-RELATED"/>
    <property type="match status" value="1"/>
</dbReference>
<keyword evidence="6 12" id="KW-0812">Transmembrane</keyword>
<comment type="subcellular location">
    <subcellularLocation>
        <location evidence="1">Golgi apparatus membrane</location>
        <topology evidence="1">Single-pass type II membrane protein</topology>
    </subcellularLocation>
    <subcellularLocation>
        <location evidence="12">Golgi apparatus</location>
        <location evidence="12">Golgi stack membrane</location>
        <topology evidence="12">Single-pass type II membrane protein</topology>
    </subcellularLocation>
</comment>
<evidence type="ECO:0000313" key="16">
    <source>
        <dbReference type="Proteomes" id="UP001164746"/>
    </source>
</evidence>
<evidence type="ECO:0000259" key="14">
    <source>
        <dbReference type="Pfam" id="PF17039"/>
    </source>
</evidence>
<proteinExistence type="inferred from homology"/>
<dbReference type="Gene3D" id="3.40.50.11660">
    <property type="entry name" value="Glycosyl transferase family 10, C-terminal domain"/>
    <property type="match status" value="1"/>
</dbReference>
<evidence type="ECO:0000256" key="1">
    <source>
        <dbReference type="ARBA" id="ARBA00004323"/>
    </source>
</evidence>
<evidence type="ECO:0000256" key="10">
    <source>
        <dbReference type="ARBA" id="ARBA00023136"/>
    </source>
</evidence>
<keyword evidence="7" id="KW-0735">Signal-anchor</keyword>
<keyword evidence="4 12" id="KW-0328">Glycosyltransferase</keyword>
<evidence type="ECO:0000256" key="9">
    <source>
        <dbReference type="ARBA" id="ARBA00023034"/>
    </source>
</evidence>
<dbReference type="InterPro" id="IPR001503">
    <property type="entry name" value="Glyco_trans_10"/>
</dbReference>
<evidence type="ECO:0000256" key="7">
    <source>
        <dbReference type="ARBA" id="ARBA00022968"/>
    </source>
</evidence>
<evidence type="ECO:0000259" key="13">
    <source>
        <dbReference type="Pfam" id="PF00852"/>
    </source>
</evidence>
<reference evidence="15" key="1">
    <citation type="submission" date="2022-11" db="EMBL/GenBank/DDBJ databases">
        <title>Centuries of genome instability and evolution in soft-shell clam transmissible cancer (bioRxiv).</title>
        <authorList>
            <person name="Hart S.F.M."/>
            <person name="Yonemitsu M.A."/>
            <person name="Giersch R.M."/>
            <person name="Beal B.F."/>
            <person name="Arriagada G."/>
            <person name="Davis B.W."/>
            <person name="Ostrander E.A."/>
            <person name="Goff S.P."/>
            <person name="Metzger M.J."/>
        </authorList>
    </citation>
    <scope>NUCLEOTIDE SEQUENCE</scope>
    <source>
        <strain evidence="15">MELC-2E11</strain>
        <tissue evidence="15">Siphon/mantle</tissue>
    </source>
</reference>
<evidence type="ECO:0000256" key="8">
    <source>
        <dbReference type="ARBA" id="ARBA00022989"/>
    </source>
</evidence>
<dbReference type="InterPro" id="IPR055270">
    <property type="entry name" value="Glyco_tran_10_C"/>
</dbReference>
<protein>
    <recommendedName>
        <fullName evidence="12">Fucosyltransferase</fullName>
        <ecNumber evidence="12">2.4.1.-</ecNumber>
    </recommendedName>
</protein>
<evidence type="ECO:0000256" key="2">
    <source>
        <dbReference type="ARBA" id="ARBA00004922"/>
    </source>
</evidence>
<keyword evidence="9 12" id="KW-0333">Golgi apparatus</keyword>
<sequence length="426" mass="49607">MAKRRWFLAIVFTTILFHVFLITNKWSGVHSNQASVRMRAYSPKATSVLGAADLAYSPAADGTNSIDAITKGYLKHIKGKFDYMKSPFIDPKLNINTSEAFNLHNILWWNPPRWMNDWIEETDERRCSYTNCKVTTDISTLNGSSAVVFSVADSGMGSRPPLTSNERNPNQAWIFYTLESPYNILWQQDHKRPEWLNVFNWSWTYKPDSDIFHPYGILQTRDMPLQRNYSEIFRKKTKLAAWAVSNCDTVSKRDKYVEMVNNFSSDGNASIVDIFGTCKGALYKPSEDQFEKILDENYKFYLGFENSFCPGYITEKFFMYYKRDVITIVRGMGEYEKYFPKGSFLNTKDFPSPGELAKFIVNLAADEERYIEYLKMKDRFSVEERRFMYQDAVCSICHKLNNIEEYRKTIVDLNEFLGTCVQPKDV</sequence>
<evidence type="ECO:0000256" key="5">
    <source>
        <dbReference type="ARBA" id="ARBA00022679"/>
    </source>
</evidence>
<comment type="similarity">
    <text evidence="3 12">Belongs to the glycosyltransferase 10 family.</text>
</comment>
<name>A0ABY7DEM4_MYAAR</name>
<evidence type="ECO:0000256" key="6">
    <source>
        <dbReference type="ARBA" id="ARBA00022692"/>
    </source>
</evidence>
<keyword evidence="8" id="KW-1133">Transmembrane helix</keyword>
<gene>
    <name evidence="15" type="ORF">MAR_005956</name>
</gene>
<evidence type="ECO:0000256" key="4">
    <source>
        <dbReference type="ARBA" id="ARBA00022676"/>
    </source>
</evidence>
<dbReference type="Proteomes" id="UP001164746">
    <property type="component" value="Chromosome 1"/>
</dbReference>
<dbReference type="Pfam" id="PF17039">
    <property type="entry name" value="Glyco_tran_10_N"/>
    <property type="match status" value="1"/>
</dbReference>
<dbReference type="InterPro" id="IPR031481">
    <property type="entry name" value="Glyco_tran_10_N"/>
</dbReference>